<gene>
    <name evidence="2" type="ORF">PILCRDRAFT_826185</name>
</gene>
<evidence type="ECO:0000313" key="2">
    <source>
        <dbReference type="EMBL" id="KIM76627.1"/>
    </source>
</evidence>
<protein>
    <submittedName>
        <fullName evidence="2">Uncharacterized protein</fullName>
    </submittedName>
</protein>
<feature type="region of interest" description="Disordered" evidence="1">
    <location>
        <begin position="1"/>
        <end position="20"/>
    </location>
</feature>
<evidence type="ECO:0000313" key="3">
    <source>
        <dbReference type="Proteomes" id="UP000054166"/>
    </source>
</evidence>
<name>A0A0C3BH27_PILCF</name>
<reference evidence="3" key="2">
    <citation type="submission" date="2015-01" db="EMBL/GenBank/DDBJ databases">
        <title>Evolutionary Origins and Diversification of the Mycorrhizal Mutualists.</title>
        <authorList>
            <consortium name="DOE Joint Genome Institute"/>
            <consortium name="Mycorrhizal Genomics Consortium"/>
            <person name="Kohler A."/>
            <person name="Kuo A."/>
            <person name="Nagy L.G."/>
            <person name="Floudas D."/>
            <person name="Copeland A."/>
            <person name="Barry K.W."/>
            <person name="Cichocki N."/>
            <person name="Veneault-Fourrey C."/>
            <person name="LaButti K."/>
            <person name="Lindquist E.A."/>
            <person name="Lipzen A."/>
            <person name="Lundell T."/>
            <person name="Morin E."/>
            <person name="Murat C."/>
            <person name="Riley R."/>
            <person name="Ohm R."/>
            <person name="Sun H."/>
            <person name="Tunlid A."/>
            <person name="Henrissat B."/>
            <person name="Grigoriev I.V."/>
            <person name="Hibbett D.S."/>
            <person name="Martin F."/>
        </authorList>
    </citation>
    <scope>NUCLEOTIDE SEQUENCE [LARGE SCALE GENOMIC DNA]</scope>
    <source>
        <strain evidence="3">F 1598</strain>
    </source>
</reference>
<evidence type="ECO:0000256" key="1">
    <source>
        <dbReference type="SAM" id="MobiDB-lite"/>
    </source>
</evidence>
<dbReference type="Proteomes" id="UP000054166">
    <property type="component" value="Unassembled WGS sequence"/>
</dbReference>
<reference evidence="2 3" key="1">
    <citation type="submission" date="2014-04" db="EMBL/GenBank/DDBJ databases">
        <authorList>
            <consortium name="DOE Joint Genome Institute"/>
            <person name="Kuo A."/>
            <person name="Tarkka M."/>
            <person name="Buscot F."/>
            <person name="Kohler A."/>
            <person name="Nagy L.G."/>
            <person name="Floudas D."/>
            <person name="Copeland A."/>
            <person name="Barry K.W."/>
            <person name="Cichocki N."/>
            <person name="Veneault-Fourrey C."/>
            <person name="LaButti K."/>
            <person name="Lindquist E.A."/>
            <person name="Lipzen A."/>
            <person name="Lundell T."/>
            <person name="Morin E."/>
            <person name="Murat C."/>
            <person name="Sun H."/>
            <person name="Tunlid A."/>
            <person name="Henrissat B."/>
            <person name="Grigoriev I.V."/>
            <person name="Hibbett D.S."/>
            <person name="Martin F."/>
            <person name="Nordberg H.P."/>
            <person name="Cantor M.N."/>
            <person name="Hua S.X."/>
        </authorList>
    </citation>
    <scope>NUCLEOTIDE SEQUENCE [LARGE SCALE GENOMIC DNA]</scope>
    <source>
        <strain evidence="2 3">F 1598</strain>
    </source>
</reference>
<dbReference type="HOGENOM" id="CLU_2961665_0_0_1"/>
<dbReference type="InParanoid" id="A0A0C3BH27"/>
<keyword evidence="3" id="KW-1185">Reference proteome</keyword>
<accession>A0A0C3BH27</accession>
<organism evidence="2 3">
    <name type="scientific">Piloderma croceum (strain F 1598)</name>
    <dbReference type="NCBI Taxonomy" id="765440"/>
    <lineage>
        <taxon>Eukaryota</taxon>
        <taxon>Fungi</taxon>
        <taxon>Dikarya</taxon>
        <taxon>Basidiomycota</taxon>
        <taxon>Agaricomycotina</taxon>
        <taxon>Agaricomycetes</taxon>
        <taxon>Agaricomycetidae</taxon>
        <taxon>Atheliales</taxon>
        <taxon>Atheliaceae</taxon>
        <taxon>Piloderma</taxon>
    </lineage>
</organism>
<sequence length="59" mass="6575">MWQESVSNFGAPSRSKVGIPEFERESLRPQRTGYGQLSRYCKKLSHCDLTAASRAAAQS</sequence>
<proteinExistence type="predicted"/>
<dbReference type="AlphaFoldDB" id="A0A0C3BH27"/>
<feature type="compositionally biased region" description="Polar residues" evidence="1">
    <location>
        <begin position="1"/>
        <end position="10"/>
    </location>
</feature>
<dbReference type="EMBL" id="KN833033">
    <property type="protein sequence ID" value="KIM76627.1"/>
    <property type="molecule type" value="Genomic_DNA"/>
</dbReference>